<reference evidence="1" key="1">
    <citation type="submission" date="2020-10" db="EMBL/GenBank/DDBJ databases">
        <authorList>
            <person name="Gilroy R."/>
        </authorList>
    </citation>
    <scope>NUCLEOTIDE SEQUENCE</scope>
    <source>
        <strain evidence="1">ChiGjej2B2-12916</strain>
    </source>
</reference>
<sequence length="186" mass="21459">MEQLNELVDLLTGHFDNKAQFEEKEKAGENFPYARHVNTVCNEKITNLPADFEGVFVVEESYYTGNGSTHASPHLFLFTQEGEDVKLTSYEIPQGYDKDTFTYDQLGEVDYNQLKVSEKFTPALYRKVDGVWEGGSVSMFSPVLKFNLFERFSPEVLEVTESMEVNGKRTFGYDEPILYRRMKNDK</sequence>
<accession>A0A9D0YRT7</accession>
<dbReference type="Gene3D" id="2.40.128.590">
    <property type="entry name" value="CpcT/CpeT domain"/>
    <property type="match status" value="1"/>
</dbReference>
<evidence type="ECO:0000313" key="1">
    <source>
        <dbReference type="EMBL" id="HIQ60788.1"/>
    </source>
</evidence>
<protein>
    <submittedName>
        <fullName evidence="1">Uncharacterized protein</fullName>
    </submittedName>
</protein>
<dbReference type="InterPro" id="IPR038672">
    <property type="entry name" value="CpcT/CpeT_sf"/>
</dbReference>
<name>A0A9D0YRT7_9FIRM</name>
<reference evidence="1" key="2">
    <citation type="journal article" date="2021" name="PeerJ">
        <title>Extensive microbial diversity within the chicken gut microbiome revealed by metagenomics and culture.</title>
        <authorList>
            <person name="Gilroy R."/>
            <person name="Ravi A."/>
            <person name="Getino M."/>
            <person name="Pursley I."/>
            <person name="Horton D.L."/>
            <person name="Alikhan N.F."/>
            <person name="Baker D."/>
            <person name="Gharbi K."/>
            <person name="Hall N."/>
            <person name="Watson M."/>
            <person name="Adriaenssens E.M."/>
            <person name="Foster-Nyarko E."/>
            <person name="Jarju S."/>
            <person name="Secka A."/>
            <person name="Antonio M."/>
            <person name="Oren A."/>
            <person name="Chaudhuri R.R."/>
            <person name="La Ragione R."/>
            <person name="Hildebrand F."/>
            <person name="Pallen M.J."/>
        </authorList>
    </citation>
    <scope>NUCLEOTIDE SEQUENCE</scope>
    <source>
        <strain evidence="1">ChiGjej2B2-12916</strain>
    </source>
</reference>
<comment type="caution">
    <text evidence="1">The sequence shown here is derived from an EMBL/GenBank/DDBJ whole genome shotgun (WGS) entry which is preliminary data.</text>
</comment>
<dbReference type="Proteomes" id="UP000886879">
    <property type="component" value="Unassembled WGS sequence"/>
</dbReference>
<organism evidence="1 2">
    <name type="scientific">Candidatus Enterenecus faecium</name>
    <dbReference type="NCBI Taxonomy" id="2840780"/>
    <lineage>
        <taxon>Bacteria</taxon>
        <taxon>Bacillati</taxon>
        <taxon>Bacillota</taxon>
        <taxon>Clostridia</taxon>
        <taxon>Eubacteriales</taxon>
        <taxon>Candidatus Enterenecus</taxon>
    </lineage>
</organism>
<evidence type="ECO:0000313" key="2">
    <source>
        <dbReference type="Proteomes" id="UP000886879"/>
    </source>
</evidence>
<dbReference type="EMBL" id="DVFO01000040">
    <property type="protein sequence ID" value="HIQ60788.1"/>
    <property type="molecule type" value="Genomic_DNA"/>
</dbReference>
<proteinExistence type="predicted"/>
<gene>
    <name evidence="1" type="ORF">IAD31_04230</name>
</gene>
<dbReference type="AlphaFoldDB" id="A0A9D0YRT7"/>